<evidence type="ECO:0000313" key="2">
    <source>
        <dbReference type="EMBL" id="NRF17836.1"/>
    </source>
</evidence>
<comment type="caution">
    <text evidence="2">The sequence shown here is derived from an EMBL/GenBank/DDBJ whole genome shotgun (WGS) entry which is preliminary data.</text>
</comment>
<organism evidence="2 3">
    <name type="scientific">Agrobacterium pusense</name>
    <dbReference type="NCBI Taxonomy" id="648995"/>
    <lineage>
        <taxon>Bacteria</taxon>
        <taxon>Pseudomonadati</taxon>
        <taxon>Pseudomonadota</taxon>
        <taxon>Alphaproteobacteria</taxon>
        <taxon>Hyphomicrobiales</taxon>
        <taxon>Rhizobiaceae</taxon>
        <taxon>Rhizobium/Agrobacterium group</taxon>
        <taxon>Agrobacterium</taxon>
    </lineage>
</organism>
<evidence type="ECO:0000259" key="1">
    <source>
        <dbReference type="PROSITE" id="PS50075"/>
    </source>
</evidence>
<dbReference type="InterPro" id="IPR009081">
    <property type="entry name" value="PP-bd_ACP"/>
</dbReference>
<reference evidence="2" key="1">
    <citation type="submission" date="2019-07" db="EMBL/GenBank/DDBJ databases">
        <title>FDA dAtabase for Regulatory Grade micrObial Sequences (FDA-ARGOS): Supporting development and validation of Infectious Disease Dx tests.</title>
        <authorList>
            <person name="Bachman M."/>
            <person name="Young C."/>
            <person name="Tallon L."/>
            <person name="Sadzewicz L."/>
            <person name="Vavikolanu K."/>
            <person name="Mehta A."/>
            <person name="Aluvathingal J."/>
            <person name="Nadendla S."/>
            <person name="Nandy P."/>
            <person name="Geyer C."/>
            <person name="Yan Y."/>
            <person name="Sichtig H."/>
        </authorList>
    </citation>
    <scope>NUCLEOTIDE SEQUENCE</scope>
    <source>
        <strain evidence="2">FDAARGOS_618</strain>
        <plasmid evidence="2">unnamed2</plasmid>
    </source>
</reference>
<gene>
    <name evidence="2" type="ORF">FOB26_01535</name>
</gene>
<dbReference type="EMBL" id="JABRWM010000002">
    <property type="protein sequence ID" value="NRF17836.1"/>
    <property type="molecule type" value="Genomic_DNA"/>
</dbReference>
<protein>
    <submittedName>
        <fullName evidence="2">Acyl carrier protein</fullName>
    </submittedName>
</protein>
<accession>A0AA44EFN2</accession>
<evidence type="ECO:0000313" key="3">
    <source>
        <dbReference type="Proteomes" id="UP001155820"/>
    </source>
</evidence>
<dbReference type="AlphaFoldDB" id="A0AA44EFN2"/>
<sequence length="84" mass="9077">MNPVLLSSIRGFIADNFLFRSADEAPGDDESLLDSGIVDSTGVLEIIAFLEQTHGVTVADSDIVPDNLDTIRRIAAYVERKQAA</sequence>
<name>A0AA44EFN2_9HYPH</name>
<dbReference type="InterPro" id="IPR036736">
    <property type="entry name" value="ACP-like_sf"/>
</dbReference>
<keyword evidence="3" id="KW-1185">Reference proteome</keyword>
<dbReference type="Pfam" id="PF00550">
    <property type="entry name" value="PP-binding"/>
    <property type="match status" value="1"/>
</dbReference>
<dbReference type="Gene3D" id="1.10.1200.10">
    <property type="entry name" value="ACP-like"/>
    <property type="match status" value="1"/>
</dbReference>
<feature type="domain" description="Carrier" evidence="1">
    <location>
        <begin position="4"/>
        <end position="82"/>
    </location>
</feature>
<keyword evidence="2" id="KW-0614">Plasmid</keyword>
<dbReference type="PROSITE" id="PS50075">
    <property type="entry name" value="CARRIER"/>
    <property type="match status" value="1"/>
</dbReference>
<dbReference type="SUPFAM" id="SSF47336">
    <property type="entry name" value="ACP-like"/>
    <property type="match status" value="1"/>
</dbReference>
<geneLocation type="plasmid" evidence="2">
    <name>unnamed2</name>
</geneLocation>
<proteinExistence type="predicted"/>
<dbReference type="Proteomes" id="UP001155820">
    <property type="component" value="Unassembled WGS sequence"/>
</dbReference>